<dbReference type="SMART" id="SM00256">
    <property type="entry name" value="FBOX"/>
    <property type="match status" value="1"/>
</dbReference>
<dbReference type="InterPro" id="IPR001810">
    <property type="entry name" value="F-box_dom"/>
</dbReference>
<keyword evidence="3" id="KW-1185">Reference proteome</keyword>
<evidence type="ECO:0000313" key="2">
    <source>
        <dbReference type="EMBL" id="KIJ33034.1"/>
    </source>
</evidence>
<dbReference type="InterPro" id="IPR036047">
    <property type="entry name" value="F-box-like_dom_sf"/>
</dbReference>
<dbReference type="Pfam" id="PF00646">
    <property type="entry name" value="F-box"/>
    <property type="match status" value="1"/>
</dbReference>
<accession>A0A0C9UE43</accession>
<dbReference type="Proteomes" id="UP000054279">
    <property type="component" value="Unassembled WGS sequence"/>
</dbReference>
<dbReference type="SUPFAM" id="SSF81383">
    <property type="entry name" value="F-box domain"/>
    <property type="match status" value="1"/>
</dbReference>
<dbReference type="HOGENOM" id="CLU_040048_1_0_1"/>
<protein>
    <recommendedName>
        <fullName evidence="1">F-box domain-containing protein</fullName>
    </recommendedName>
</protein>
<organism evidence="2 3">
    <name type="scientific">Sphaerobolus stellatus (strain SS14)</name>
    <dbReference type="NCBI Taxonomy" id="990650"/>
    <lineage>
        <taxon>Eukaryota</taxon>
        <taxon>Fungi</taxon>
        <taxon>Dikarya</taxon>
        <taxon>Basidiomycota</taxon>
        <taxon>Agaricomycotina</taxon>
        <taxon>Agaricomycetes</taxon>
        <taxon>Phallomycetidae</taxon>
        <taxon>Geastrales</taxon>
        <taxon>Sphaerobolaceae</taxon>
        <taxon>Sphaerobolus</taxon>
    </lineage>
</organism>
<evidence type="ECO:0000259" key="1">
    <source>
        <dbReference type="PROSITE" id="PS50181"/>
    </source>
</evidence>
<sequence>MSMIPPDEIIERCSYTYGARIFDDAFISIKPSENTDERKPLPTRSRSSCGRFDRLPTEIIQKIFSSLPLAQMTECRTLSSHLKTIIASEPVYFRLQTKTYSGFRRIMYLTGFSAYFTATQIYEVFCTPICSRCTSFGFFLYLPECVRCCWSCIKDNQDLLPVTQSEAMAGFGITLGELKSSTIPTIRTLPGKYGLLEQEYRQTYHLMSPRLVRTSINRPLTPAQQRKKELHDAKDPYARHKDEVYQYLCTVYLPYFDPKTQETYEGIGCRGCRKEVSVALRQAATSNQIFKFSLSILFRRQYTMFTHVTFIEHFERCEAAQQLYHSSKSTPQCQDYY</sequence>
<dbReference type="EMBL" id="KN837218">
    <property type="protein sequence ID" value="KIJ33034.1"/>
    <property type="molecule type" value="Genomic_DNA"/>
</dbReference>
<name>A0A0C9UE43_SPHS4</name>
<gene>
    <name evidence="2" type="ORF">M422DRAFT_35637</name>
</gene>
<reference evidence="2 3" key="1">
    <citation type="submission" date="2014-06" db="EMBL/GenBank/DDBJ databases">
        <title>Evolutionary Origins and Diversification of the Mycorrhizal Mutualists.</title>
        <authorList>
            <consortium name="DOE Joint Genome Institute"/>
            <consortium name="Mycorrhizal Genomics Consortium"/>
            <person name="Kohler A."/>
            <person name="Kuo A."/>
            <person name="Nagy L.G."/>
            <person name="Floudas D."/>
            <person name="Copeland A."/>
            <person name="Barry K.W."/>
            <person name="Cichocki N."/>
            <person name="Veneault-Fourrey C."/>
            <person name="LaButti K."/>
            <person name="Lindquist E.A."/>
            <person name="Lipzen A."/>
            <person name="Lundell T."/>
            <person name="Morin E."/>
            <person name="Murat C."/>
            <person name="Riley R."/>
            <person name="Ohm R."/>
            <person name="Sun H."/>
            <person name="Tunlid A."/>
            <person name="Henrissat B."/>
            <person name="Grigoriev I.V."/>
            <person name="Hibbett D.S."/>
            <person name="Martin F."/>
        </authorList>
    </citation>
    <scope>NUCLEOTIDE SEQUENCE [LARGE SCALE GENOMIC DNA]</scope>
    <source>
        <strain evidence="2 3">SS14</strain>
    </source>
</reference>
<evidence type="ECO:0000313" key="3">
    <source>
        <dbReference type="Proteomes" id="UP000054279"/>
    </source>
</evidence>
<feature type="domain" description="F-box" evidence="1">
    <location>
        <begin position="49"/>
        <end position="95"/>
    </location>
</feature>
<dbReference type="PROSITE" id="PS50181">
    <property type="entry name" value="FBOX"/>
    <property type="match status" value="1"/>
</dbReference>
<proteinExistence type="predicted"/>
<dbReference type="AlphaFoldDB" id="A0A0C9UE43"/>
<dbReference type="OrthoDB" id="2687876at2759"/>